<dbReference type="PANTHER" id="PTHR33064:SF37">
    <property type="entry name" value="RIBONUCLEASE H"/>
    <property type="match status" value="1"/>
</dbReference>
<evidence type="ECO:0008006" key="13">
    <source>
        <dbReference type="Google" id="ProtNLM"/>
    </source>
</evidence>
<keyword evidence="4" id="KW-0540">Nuclease</keyword>
<dbReference type="Gene3D" id="3.30.420.10">
    <property type="entry name" value="Ribonuclease H-like superfamily/Ribonuclease H"/>
    <property type="match status" value="1"/>
</dbReference>
<organism evidence="11 12">
    <name type="scientific">Peronospora farinosa</name>
    <dbReference type="NCBI Taxonomy" id="134698"/>
    <lineage>
        <taxon>Eukaryota</taxon>
        <taxon>Sar</taxon>
        <taxon>Stramenopiles</taxon>
        <taxon>Oomycota</taxon>
        <taxon>Peronosporomycetes</taxon>
        <taxon>Peronosporales</taxon>
        <taxon>Peronosporaceae</taxon>
        <taxon>Peronospora</taxon>
    </lineage>
</organism>
<reference evidence="11" key="1">
    <citation type="submission" date="2022-12" db="EMBL/GenBank/DDBJ databases">
        <authorList>
            <person name="Webb A."/>
        </authorList>
    </citation>
    <scope>NUCLEOTIDE SEQUENCE</scope>
    <source>
        <strain evidence="11">Pf2</strain>
    </source>
</reference>
<dbReference type="InterPro" id="IPR051320">
    <property type="entry name" value="Viral_Replic_Matur_Polypro"/>
</dbReference>
<keyword evidence="5" id="KW-0064">Aspartyl protease</keyword>
<evidence type="ECO:0000313" key="11">
    <source>
        <dbReference type="EMBL" id="CAI5732025.1"/>
    </source>
</evidence>
<dbReference type="InterPro" id="IPR012337">
    <property type="entry name" value="RNaseH-like_sf"/>
</dbReference>
<dbReference type="GO" id="GO:0003964">
    <property type="term" value="F:RNA-directed DNA polymerase activity"/>
    <property type="evidence" value="ECO:0007669"/>
    <property type="project" value="UniProtKB-KW"/>
</dbReference>
<dbReference type="InterPro" id="IPR002156">
    <property type="entry name" value="RNaseH_domain"/>
</dbReference>
<dbReference type="GO" id="GO:0004523">
    <property type="term" value="F:RNA-DNA hybrid ribonuclease activity"/>
    <property type="evidence" value="ECO:0007669"/>
    <property type="project" value="InterPro"/>
</dbReference>
<dbReference type="GO" id="GO:0004190">
    <property type="term" value="F:aspartic-type endopeptidase activity"/>
    <property type="evidence" value="ECO:0007669"/>
    <property type="project" value="UniProtKB-KW"/>
</dbReference>
<dbReference type="GO" id="GO:0003676">
    <property type="term" value="F:nucleic acid binding"/>
    <property type="evidence" value="ECO:0007669"/>
    <property type="project" value="InterPro"/>
</dbReference>
<dbReference type="InterPro" id="IPR043502">
    <property type="entry name" value="DNA/RNA_pol_sf"/>
</dbReference>
<evidence type="ECO:0000256" key="6">
    <source>
        <dbReference type="ARBA" id="ARBA00022759"/>
    </source>
</evidence>
<accession>A0AAV0U9A1</accession>
<keyword evidence="7" id="KW-0378">Hydrolase</keyword>
<dbReference type="PANTHER" id="PTHR33064">
    <property type="entry name" value="POL PROTEIN"/>
    <property type="match status" value="1"/>
</dbReference>
<sequence>MVLDQIVIASLADKYKIDQDFKSGSRDGYIIDQDFKSGSRDGYIIDTESNTGDDHGCEGRNRWKKATIAFTLLKAKIAATPILKHFDPERSPVTVVYASKYAISAALLQEHDGIYWPVTFSSRTLKPNEINYGIVEKEVLALLRILDICYTMLVSRTITVLTRHSTLAWLLQSSGLNGRLGRWAALLSNWTLEIRRSEKGEDEILGTLAASITPRKEVDEMLIAIAPRKQPRQTISMPPPTVEVGEDLLVVSFDGSARVKRKGGAYSAIVWKLPEWTIVAAASEFATNLTVNEAEYRGLIFSLDLLADQTRGRVIICGDSNLVIRQMRGEIECKAPGLQLLRH</sequence>
<name>A0AAV0U9A1_9STRA</name>
<dbReference type="SUPFAM" id="SSF56672">
    <property type="entry name" value="DNA/RNA polymerases"/>
    <property type="match status" value="1"/>
</dbReference>
<feature type="domain" description="RNase H type-1" evidence="9">
    <location>
        <begin position="253"/>
        <end position="340"/>
    </location>
</feature>
<keyword evidence="1" id="KW-0645">Protease</keyword>
<protein>
    <recommendedName>
        <fullName evidence="13">Reverse transcriptase RNase H-like domain-containing protein</fullName>
    </recommendedName>
</protein>
<dbReference type="CDD" id="cd09274">
    <property type="entry name" value="RNase_HI_RT_Ty3"/>
    <property type="match status" value="1"/>
</dbReference>
<evidence type="ECO:0000259" key="9">
    <source>
        <dbReference type="Pfam" id="PF13456"/>
    </source>
</evidence>
<dbReference type="InterPro" id="IPR036397">
    <property type="entry name" value="RNaseH_sf"/>
</dbReference>
<dbReference type="Pfam" id="PF13456">
    <property type="entry name" value="RVT_3"/>
    <property type="match status" value="1"/>
</dbReference>
<dbReference type="SUPFAM" id="SSF53098">
    <property type="entry name" value="Ribonuclease H-like"/>
    <property type="match status" value="1"/>
</dbReference>
<comment type="caution">
    <text evidence="11">The sequence shown here is derived from an EMBL/GenBank/DDBJ whole genome shotgun (WGS) entry which is preliminary data.</text>
</comment>
<dbReference type="Pfam" id="PF17917">
    <property type="entry name" value="RT_RNaseH"/>
    <property type="match status" value="1"/>
</dbReference>
<evidence type="ECO:0000256" key="4">
    <source>
        <dbReference type="ARBA" id="ARBA00022722"/>
    </source>
</evidence>
<keyword evidence="2" id="KW-0808">Transferase</keyword>
<feature type="domain" description="Reverse transcriptase RNase H-like" evidence="10">
    <location>
        <begin position="95"/>
        <end position="189"/>
    </location>
</feature>
<evidence type="ECO:0000313" key="12">
    <source>
        <dbReference type="Proteomes" id="UP001159659"/>
    </source>
</evidence>
<keyword evidence="3" id="KW-0548">Nucleotidyltransferase</keyword>
<dbReference type="AlphaFoldDB" id="A0AAV0U9A1"/>
<evidence type="ECO:0000256" key="7">
    <source>
        <dbReference type="ARBA" id="ARBA00022801"/>
    </source>
</evidence>
<keyword evidence="6" id="KW-0255">Endonuclease</keyword>
<proteinExistence type="predicted"/>
<keyword evidence="8" id="KW-0695">RNA-directed DNA polymerase</keyword>
<dbReference type="GO" id="GO:0006508">
    <property type="term" value="P:proteolysis"/>
    <property type="evidence" value="ECO:0007669"/>
    <property type="project" value="UniProtKB-KW"/>
</dbReference>
<evidence type="ECO:0000256" key="5">
    <source>
        <dbReference type="ARBA" id="ARBA00022750"/>
    </source>
</evidence>
<gene>
    <name evidence="11" type="ORF">PFR002_LOCUS6761</name>
</gene>
<evidence type="ECO:0000256" key="8">
    <source>
        <dbReference type="ARBA" id="ARBA00022918"/>
    </source>
</evidence>
<dbReference type="Proteomes" id="UP001159659">
    <property type="component" value="Unassembled WGS sequence"/>
</dbReference>
<evidence type="ECO:0000256" key="1">
    <source>
        <dbReference type="ARBA" id="ARBA00022670"/>
    </source>
</evidence>
<dbReference type="EMBL" id="CANTFK010000868">
    <property type="protein sequence ID" value="CAI5732025.1"/>
    <property type="molecule type" value="Genomic_DNA"/>
</dbReference>
<evidence type="ECO:0000259" key="10">
    <source>
        <dbReference type="Pfam" id="PF17917"/>
    </source>
</evidence>
<evidence type="ECO:0000256" key="3">
    <source>
        <dbReference type="ARBA" id="ARBA00022695"/>
    </source>
</evidence>
<dbReference type="InterPro" id="IPR041373">
    <property type="entry name" value="RT_RNaseH"/>
</dbReference>
<evidence type="ECO:0000256" key="2">
    <source>
        <dbReference type="ARBA" id="ARBA00022679"/>
    </source>
</evidence>